<keyword evidence="1 5" id="KW-0808">Transferase</keyword>
<dbReference type="Pfam" id="PF00583">
    <property type="entry name" value="Acetyltransf_1"/>
    <property type="match status" value="1"/>
</dbReference>
<proteinExistence type="predicted"/>
<dbReference type="Gene3D" id="3.40.630.30">
    <property type="match status" value="1"/>
</dbReference>
<dbReference type="InterPro" id="IPR000182">
    <property type="entry name" value="GNAT_dom"/>
</dbReference>
<reference evidence="5 6" key="1">
    <citation type="submission" date="2020-11" db="EMBL/GenBank/DDBJ databases">
        <title>Actinomyces sp. ZJ750.</title>
        <authorList>
            <person name="Zhou J."/>
        </authorList>
    </citation>
    <scope>NUCLEOTIDE SEQUENCE [LARGE SCALE GENOMIC DNA]</scope>
    <source>
        <strain evidence="5 6">ZJ750</strain>
    </source>
</reference>
<feature type="region of interest" description="Disordered" evidence="3">
    <location>
        <begin position="1"/>
        <end position="20"/>
    </location>
</feature>
<dbReference type="InterPro" id="IPR016181">
    <property type="entry name" value="Acyl_CoA_acyltransferase"/>
</dbReference>
<dbReference type="Proteomes" id="UP000594637">
    <property type="component" value="Chromosome"/>
</dbReference>
<dbReference type="CDD" id="cd04301">
    <property type="entry name" value="NAT_SF"/>
    <property type="match status" value="1"/>
</dbReference>
<evidence type="ECO:0000256" key="2">
    <source>
        <dbReference type="ARBA" id="ARBA00023315"/>
    </source>
</evidence>
<protein>
    <submittedName>
        <fullName evidence="5">GNAT family N-acetyltransferase</fullName>
    </submittedName>
</protein>
<evidence type="ECO:0000259" key="4">
    <source>
        <dbReference type="PROSITE" id="PS51186"/>
    </source>
</evidence>
<keyword evidence="6" id="KW-1185">Reference proteome</keyword>
<feature type="domain" description="N-acetyltransferase" evidence="4">
    <location>
        <begin position="59"/>
        <end position="244"/>
    </location>
</feature>
<gene>
    <name evidence="5" type="ORF">ID810_04955</name>
</gene>
<evidence type="ECO:0000313" key="6">
    <source>
        <dbReference type="Proteomes" id="UP000594637"/>
    </source>
</evidence>
<dbReference type="PROSITE" id="PS51186">
    <property type="entry name" value="GNAT"/>
    <property type="match status" value="1"/>
</dbReference>
<evidence type="ECO:0000256" key="3">
    <source>
        <dbReference type="SAM" id="MobiDB-lite"/>
    </source>
</evidence>
<name>A0A7T0LM02_9ACTO</name>
<evidence type="ECO:0000256" key="1">
    <source>
        <dbReference type="ARBA" id="ARBA00022679"/>
    </source>
</evidence>
<accession>A0A7T0LM02</accession>
<dbReference type="EMBL" id="CP063989">
    <property type="protein sequence ID" value="QPL06254.1"/>
    <property type="molecule type" value="Genomic_DNA"/>
</dbReference>
<dbReference type="PANTHER" id="PTHR43877">
    <property type="entry name" value="AMINOALKYLPHOSPHONATE N-ACETYLTRANSFERASE-RELATED-RELATED"/>
    <property type="match status" value="1"/>
</dbReference>
<dbReference type="AlphaFoldDB" id="A0A7T0LM02"/>
<dbReference type="GO" id="GO:0016747">
    <property type="term" value="F:acyltransferase activity, transferring groups other than amino-acyl groups"/>
    <property type="evidence" value="ECO:0007669"/>
    <property type="project" value="InterPro"/>
</dbReference>
<dbReference type="InterPro" id="IPR050832">
    <property type="entry name" value="Bact_Acetyltransf"/>
</dbReference>
<evidence type="ECO:0000313" key="5">
    <source>
        <dbReference type="EMBL" id="QPL06254.1"/>
    </source>
</evidence>
<sequence>MTTSGSPADTGASPTAGGLPSVSVPSLPSVFSTAADAGLSAPARGGLQEAHAHPAEAGGFVRPATQADLEVMGRVQAQTMLASLGAAHAAGHDGAALPEGIAAMIAPPVLAAGWEQAVTKPPSPAHHVLVATLGEEVVGLAGVAPTEGVAVNGEGAPTSGEPQRAAEVTALGVAPAHQRQGHGSRLLAAAGDLARQDGARVLLAWALRGDESLAAFLSAAGLERTASHRLLPVGQGVVEELWLAEL</sequence>
<organism evidence="5 6">
    <name type="scientific">Actinomyces respiraculi</name>
    <dbReference type="NCBI Taxonomy" id="2744574"/>
    <lineage>
        <taxon>Bacteria</taxon>
        <taxon>Bacillati</taxon>
        <taxon>Actinomycetota</taxon>
        <taxon>Actinomycetes</taxon>
        <taxon>Actinomycetales</taxon>
        <taxon>Actinomycetaceae</taxon>
        <taxon>Actinomyces</taxon>
    </lineage>
</organism>
<keyword evidence="2" id="KW-0012">Acyltransferase</keyword>
<dbReference type="KEGG" id="arep:ID810_04955"/>
<dbReference type="RefSeq" id="WP_166857710.1">
    <property type="nucleotide sequence ID" value="NZ_CP063989.1"/>
</dbReference>
<dbReference type="SUPFAM" id="SSF55729">
    <property type="entry name" value="Acyl-CoA N-acyltransferases (Nat)"/>
    <property type="match status" value="1"/>
</dbReference>